<dbReference type="GO" id="GO:0006508">
    <property type="term" value="P:proteolysis"/>
    <property type="evidence" value="ECO:0007669"/>
    <property type="project" value="UniProtKB-KW"/>
</dbReference>
<dbReference type="EC" id="3.4.13.22" evidence="9 10"/>
<keyword evidence="8 10" id="KW-0961">Cell wall biogenesis/degradation</keyword>
<dbReference type="Gene3D" id="3.30.1380.10">
    <property type="match status" value="1"/>
</dbReference>
<dbReference type="AlphaFoldDB" id="A0A506PTE7"/>
<keyword evidence="12" id="KW-1185">Reference proteome</keyword>
<dbReference type="PANTHER" id="PTHR43126">
    <property type="entry name" value="D-ALANYL-D-ALANINE DIPEPTIDASE"/>
    <property type="match status" value="1"/>
</dbReference>
<feature type="binding site" evidence="9">
    <location>
        <position position="209"/>
    </location>
    <ligand>
        <name>Zn(2+)</name>
        <dbReference type="ChEBI" id="CHEBI:29105"/>
        <note>catalytic</note>
    </ligand>
</feature>
<comment type="similarity">
    <text evidence="9 10">Belongs to the peptidase M15D family.</text>
</comment>
<feature type="binding site" evidence="9">
    <location>
        <position position="148"/>
    </location>
    <ligand>
        <name>Zn(2+)</name>
        <dbReference type="ChEBI" id="CHEBI:29105"/>
        <note>catalytic</note>
    </ligand>
</feature>
<evidence type="ECO:0000256" key="8">
    <source>
        <dbReference type="ARBA" id="ARBA00023316"/>
    </source>
</evidence>
<dbReference type="PIRSF" id="PIRSF026671">
    <property type="entry name" value="AA_dipeptidase"/>
    <property type="match status" value="1"/>
</dbReference>
<evidence type="ECO:0000313" key="12">
    <source>
        <dbReference type="Proteomes" id="UP000317332"/>
    </source>
</evidence>
<protein>
    <recommendedName>
        <fullName evidence="9 10">D-alanyl-D-alanine dipeptidase</fullName>
        <shortName evidence="9 10">D-Ala-D-Ala dipeptidase</shortName>
        <ecNumber evidence="9 10">3.4.13.22</ecNumber>
    </recommendedName>
</protein>
<accession>A0A506PTE7</accession>
<comment type="caution">
    <text evidence="11">The sequence shown here is derived from an EMBL/GenBank/DDBJ whole genome shotgun (WGS) entry which is preliminary data.</text>
</comment>
<keyword evidence="6 9" id="KW-0224">Dipeptidase</keyword>
<keyword evidence="7 9" id="KW-0482">Metalloprotease</keyword>
<evidence type="ECO:0000256" key="9">
    <source>
        <dbReference type="HAMAP-Rule" id="MF_01924"/>
    </source>
</evidence>
<dbReference type="GO" id="GO:0071555">
    <property type="term" value="P:cell wall organization"/>
    <property type="evidence" value="ECO:0007669"/>
    <property type="project" value="UniProtKB-KW"/>
</dbReference>
<dbReference type="Pfam" id="PF01427">
    <property type="entry name" value="Peptidase_M15"/>
    <property type="match status" value="1"/>
</dbReference>
<dbReference type="EMBL" id="VHIQ01000001">
    <property type="protein sequence ID" value="TPV35490.1"/>
    <property type="molecule type" value="Genomic_DNA"/>
</dbReference>
<dbReference type="InterPro" id="IPR000755">
    <property type="entry name" value="A_A_dipeptidase"/>
</dbReference>
<keyword evidence="4 9" id="KW-0378">Hydrolase</keyword>
<dbReference type="GO" id="GO:0008270">
    <property type="term" value="F:zinc ion binding"/>
    <property type="evidence" value="ECO:0007669"/>
    <property type="project" value="UniProtKB-UniRule"/>
</dbReference>
<keyword evidence="2 9" id="KW-0645">Protease</keyword>
<evidence type="ECO:0000256" key="1">
    <source>
        <dbReference type="ARBA" id="ARBA00001362"/>
    </source>
</evidence>
<dbReference type="HAMAP" id="MF_01924">
    <property type="entry name" value="A_A_dipeptidase"/>
    <property type="match status" value="1"/>
</dbReference>
<keyword evidence="3 9" id="KW-0479">Metal-binding</keyword>
<evidence type="ECO:0000313" key="11">
    <source>
        <dbReference type="EMBL" id="TPV35490.1"/>
    </source>
</evidence>
<proteinExistence type="inferred from homology"/>
<evidence type="ECO:0000256" key="4">
    <source>
        <dbReference type="ARBA" id="ARBA00022801"/>
    </source>
</evidence>
<dbReference type="OrthoDB" id="9801430at2"/>
<evidence type="ECO:0000256" key="10">
    <source>
        <dbReference type="PIRNR" id="PIRNR026671"/>
    </source>
</evidence>
<feature type="site" description="Transition state stabilizer" evidence="9">
    <location>
        <position position="96"/>
    </location>
</feature>
<gene>
    <name evidence="11" type="ORF">FJ651_00815</name>
</gene>
<comment type="catalytic activity">
    <reaction evidence="1 9 10">
        <text>D-alanyl-D-alanine + H2O = 2 D-alanine</text>
        <dbReference type="Rhea" id="RHEA:20661"/>
        <dbReference type="ChEBI" id="CHEBI:15377"/>
        <dbReference type="ChEBI" id="CHEBI:57416"/>
        <dbReference type="ChEBI" id="CHEBI:57822"/>
        <dbReference type="EC" id="3.4.13.22"/>
    </reaction>
</comment>
<comment type="function">
    <text evidence="9 10">Catalyzes hydrolysis of the D-alanyl-D-alanine dipeptide.</text>
</comment>
<dbReference type="Proteomes" id="UP000317332">
    <property type="component" value="Unassembled WGS sequence"/>
</dbReference>
<dbReference type="PANTHER" id="PTHR43126:SF1">
    <property type="entry name" value="D-ALANYL-D-ALANINE DIPEPTIDASE"/>
    <property type="match status" value="1"/>
</dbReference>
<feature type="binding site" evidence="9">
    <location>
        <position position="141"/>
    </location>
    <ligand>
        <name>Zn(2+)</name>
        <dbReference type="ChEBI" id="CHEBI:29105"/>
        <note>catalytic</note>
    </ligand>
</feature>
<organism evidence="11 12">
    <name type="scientific">Paucihalobacter ruber</name>
    <dbReference type="NCBI Taxonomy" id="2567861"/>
    <lineage>
        <taxon>Bacteria</taxon>
        <taxon>Pseudomonadati</taxon>
        <taxon>Bacteroidota</taxon>
        <taxon>Flavobacteriia</taxon>
        <taxon>Flavobacteriales</taxon>
        <taxon>Flavobacteriaceae</taxon>
        <taxon>Paucihalobacter</taxon>
    </lineage>
</organism>
<dbReference type="SUPFAM" id="SSF55166">
    <property type="entry name" value="Hedgehog/DD-peptidase"/>
    <property type="match status" value="1"/>
</dbReference>
<evidence type="ECO:0000256" key="2">
    <source>
        <dbReference type="ARBA" id="ARBA00022670"/>
    </source>
</evidence>
<sequence length="227" mass="26304">MFSFRYKLFIFFIGSLLFSGQLKAQLPDGFVYVEDIIPDIGVKLSYYSHYNFVGDTIDGYRANKLILTRETAIALAKVQSYLQSQNLCLIVFDGYRPQAAVDHFVRWANDLNDTLMKSVFYPEVEKQYLFRDGYIASKSGHSRGSTLDLGLINGNTGELIDMGTIFDFFGEASGVNYLNLTNSQIKNRQILQEAMKRFGFRNYPMEWWHFTLRNEPFPETYFDFPVE</sequence>
<evidence type="ECO:0000256" key="6">
    <source>
        <dbReference type="ARBA" id="ARBA00022997"/>
    </source>
</evidence>
<dbReference type="CDD" id="cd14817">
    <property type="entry name" value="D-Ala-D-Ala_dipeptidase_VanX"/>
    <property type="match status" value="1"/>
</dbReference>
<evidence type="ECO:0000256" key="5">
    <source>
        <dbReference type="ARBA" id="ARBA00022833"/>
    </source>
</evidence>
<feature type="active site" description="Proton donor/acceptor" evidence="9">
    <location>
        <position position="206"/>
    </location>
</feature>
<evidence type="ECO:0000256" key="7">
    <source>
        <dbReference type="ARBA" id="ARBA00023049"/>
    </source>
</evidence>
<keyword evidence="5 9" id="KW-0862">Zinc</keyword>
<name>A0A506PTE7_9FLAO</name>
<dbReference type="GO" id="GO:0160237">
    <property type="term" value="F:D-Ala-D-Ala dipeptidase activity"/>
    <property type="evidence" value="ECO:0007669"/>
    <property type="project" value="UniProtKB-EC"/>
</dbReference>
<comment type="cofactor">
    <cofactor evidence="9">
        <name>Zn(2+)</name>
        <dbReference type="ChEBI" id="CHEBI:29105"/>
    </cofactor>
    <text evidence="9">Binds 1 zinc ion per subunit.</text>
</comment>
<dbReference type="GO" id="GO:0008237">
    <property type="term" value="F:metallopeptidase activity"/>
    <property type="evidence" value="ECO:0007669"/>
    <property type="project" value="UniProtKB-KW"/>
</dbReference>
<evidence type="ECO:0000256" key="3">
    <source>
        <dbReference type="ARBA" id="ARBA00022723"/>
    </source>
</evidence>
<dbReference type="InterPro" id="IPR009045">
    <property type="entry name" value="Zn_M74/Hedgehog-like"/>
</dbReference>
<reference evidence="11 12" key="1">
    <citation type="submission" date="2019-06" db="EMBL/GenBank/DDBJ databases">
        <title>Flavobacteriaceae Paucihalobacterium erythroidium CWB-1, complete genome.</title>
        <authorList>
            <person name="Wu S."/>
        </authorList>
    </citation>
    <scope>NUCLEOTIDE SEQUENCE [LARGE SCALE GENOMIC DNA]</scope>
    <source>
        <strain evidence="11 12">CWB-1</strain>
    </source>
</reference>